<evidence type="ECO:0000256" key="2">
    <source>
        <dbReference type="ARBA" id="ARBA00022628"/>
    </source>
</evidence>
<dbReference type="Proteomes" id="UP001596180">
    <property type="component" value="Unassembled WGS sequence"/>
</dbReference>
<dbReference type="InterPro" id="IPR006159">
    <property type="entry name" value="Acid_CoA_mut_C"/>
</dbReference>
<sequence length="154" mass="16057">MNVLQQHAGHSSAAPAPRARVVIAKPGLDGHDRGAKVIARALRDAGYEVIYTGLHQTPEQIVATVIAEDAPILGLSVLSGAHLTIVQRVIELLAREDAADVRILVGGIIPDADVSALEAMGVDAVFTPGADIRGIVKTTDRLSAARMNVVESAC</sequence>
<dbReference type="PANTHER" id="PTHR48101">
    <property type="entry name" value="METHYLMALONYL-COA MUTASE, MITOCHONDRIAL-RELATED"/>
    <property type="match status" value="1"/>
</dbReference>
<evidence type="ECO:0000256" key="3">
    <source>
        <dbReference type="ARBA" id="ARBA00022723"/>
    </source>
</evidence>
<organism evidence="7 8">
    <name type="scientific">Streptomyces chlorus</name>
    <dbReference type="NCBI Taxonomy" id="887452"/>
    <lineage>
        <taxon>Bacteria</taxon>
        <taxon>Bacillati</taxon>
        <taxon>Actinomycetota</taxon>
        <taxon>Actinomycetes</taxon>
        <taxon>Kitasatosporales</taxon>
        <taxon>Streptomycetaceae</taxon>
        <taxon>Streptomyces</taxon>
    </lineage>
</organism>
<dbReference type="PANTHER" id="PTHR48101:SF3">
    <property type="entry name" value="COENZYME B12-DEPENDENT MUTASE"/>
    <property type="match status" value="1"/>
</dbReference>
<accession>A0ABW1E6C2</accession>
<dbReference type="InterPro" id="IPR006158">
    <property type="entry name" value="Cobalamin-bd"/>
</dbReference>
<dbReference type="EMBL" id="JBHSOA010000056">
    <property type="protein sequence ID" value="MFC5854999.1"/>
    <property type="molecule type" value="Genomic_DNA"/>
</dbReference>
<dbReference type="PROSITE" id="PS51332">
    <property type="entry name" value="B12_BINDING"/>
    <property type="match status" value="1"/>
</dbReference>
<comment type="cofactor">
    <cofactor evidence="1">
        <name>adenosylcob(III)alamin</name>
        <dbReference type="ChEBI" id="CHEBI:18408"/>
    </cofactor>
</comment>
<dbReference type="InterPro" id="IPR036724">
    <property type="entry name" value="Cobalamin-bd_sf"/>
</dbReference>
<keyword evidence="3" id="KW-0479">Metal-binding</keyword>
<evidence type="ECO:0000259" key="6">
    <source>
        <dbReference type="PROSITE" id="PS51332"/>
    </source>
</evidence>
<evidence type="ECO:0000256" key="1">
    <source>
        <dbReference type="ARBA" id="ARBA00001922"/>
    </source>
</evidence>
<dbReference type="SUPFAM" id="SSF52242">
    <property type="entry name" value="Cobalamin (vitamin B12)-binding domain"/>
    <property type="match status" value="1"/>
</dbReference>
<dbReference type="RefSeq" id="WP_381367241.1">
    <property type="nucleotide sequence ID" value="NZ_JBHSOA010000056.1"/>
</dbReference>
<evidence type="ECO:0000256" key="4">
    <source>
        <dbReference type="ARBA" id="ARBA00023235"/>
    </source>
</evidence>
<keyword evidence="2" id="KW-0846">Cobalamin</keyword>
<dbReference type="NCBIfam" id="TIGR00640">
    <property type="entry name" value="acid_CoA_mut_C"/>
    <property type="match status" value="1"/>
</dbReference>
<feature type="domain" description="B12-binding" evidence="6">
    <location>
        <begin position="18"/>
        <end position="146"/>
    </location>
</feature>
<evidence type="ECO:0000313" key="8">
    <source>
        <dbReference type="Proteomes" id="UP001596180"/>
    </source>
</evidence>
<gene>
    <name evidence="7" type="ORF">ACFPZI_25375</name>
</gene>
<evidence type="ECO:0000313" key="7">
    <source>
        <dbReference type="EMBL" id="MFC5854999.1"/>
    </source>
</evidence>
<proteinExistence type="predicted"/>
<protein>
    <submittedName>
        <fullName evidence="7">Cobalamin B12-binding domain-containing protein</fullName>
    </submittedName>
</protein>
<keyword evidence="8" id="KW-1185">Reference proteome</keyword>
<reference evidence="8" key="1">
    <citation type="journal article" date="2019" name="Int. J. Syst. Evol. Microbiol.">
        <title>The Global Catalogue of Microorganisms (GCM) 10K type strain sequencing project: providing services to taxonomists for standard genome sequencing and annotation.</title>
        <authorList>
            <consortium name="The Broad Institute Genomics Platform"/>
            <consortium name="The Broad Institute Genome Sequencing Center for Infectious Disease"/>
            <person name="Wu L."/>
            <person name="Ma J."/>
        </authorList>
    </citation>
    <scope>NUCLEOTIDE SEQUENCE [LARGE SCALE GENOMIC DNA]</scope>
    <source>
        <strain evidence="8">JCM 10411</strain>
    </source>
</reference>
<keyword evidence="5" id="KW-0170">Cobalt</keyword>
<comment type="caution">
    <text evidence="7">The sequence shown here is derived from an EMBL/GenBank/DDBJ whole genome shotgun (WGS) entry which is preliminary data.</text>
</comment>
<name>A0ABW1E6C2_9ACTN</name>
<dbReference type="Gene3D" id="3.40.50.280">
    <property type="entry name" value="Cobalamin-binding domain"/>
    <property type="match status" value="1"/>
</dbReference>
<dbReference type="Pfam" id="PF02310">
    <property type="entry name" value="B12-binding"/>
    <property type="match status" value="1"/>
</dbReference>
<evidence type="ECO:0000256" key="5">
    <source>
        <dbReference type="ARBA" id="ARBA00023285"/>
    </source>
</evidence>
<dbReference type="CDD" id="cd02071">
    <property type="entry name" value="MM_CoA_mut_B12_BD"/>
    <property type="match status" value="1"/>
</dbReference>
<keyword evidence="4" id="KW-0413">Isomerase</keyword>